<comment type="subcellular location">
    <subcellularLocation>
        <location evidence="1">Nucleus</location>
    </subcellularLocation>
</comment>
<evidence type="ECO:0000256" key="2">
    <source>
        <dbReference type="ARBA" id="ARBA00023015"/>
    </source>
</evidence>
<evidence type="ECO:0000256" key="3">
    <source>
        <dbReference type="ARBA" id="ARBA00023163"/>
    </source>
</evidence>
<dbReference type="InterPro" id="IPR011598">
    <property type="entry name" value="bHLH_dom"/>
</dbReference>
<dbReference type="GO" id="GO:0005634">
    <property type="term" value="C:nucleus"/>
    <property type="evidence" value="ECO:0007669"/>
    <property type="project" value="UniProtKB-SubCell"/>
</dbReference>
<name>A0A210PX87_MIZYE</name>
<dbReference type="OrthoDB" id="6085656at2759"/>
<evidence type="ECO:0000313" key="7">
    <source>
        <dbReference type="Proteomes" id="UP000242188"/>
    </source>
</evidence>
<dbReference type="Gene3D" id="4.10.280.10">
    <property type="entry name" value="Helix-loop-helix DNA-binding domain"/>
    <property type="match status" value="1"/>
</dbReference>
<gene>
    <name evidence="6" type="ORF">KP79_PYT21018</name>
</gene>
<reference evidence="6 7" key="1">
    <citation type="journal article" date="2017" name="Nat. Ecol. Evol.">
        <title>Scallop genome provides insights into evolution of bilaterian karyotype and development.</title>
        <authorList>
            <person name="Wang S."/>
            <person name="Zhang J."/>
            <person name="Jiao W."/>
            <person name="Li J."/>
            <person name="Xun X."/>
            <person name="Sun Y."/>
            <person name="Guo X."/>
            <person name="Huan P."/>
            <person name="Dong B."/>
            <person name="Zhang L."/>
            <person name="Hu X."/>
            <person name="Sun X."/>
            <person name="Wang J."/>
            <person name="Zhao C."/>
            <person name="Wang Y."/>
            <person name="Wang D."/>
            <person name="Huang X."/>
            <person name="Wang R."/>
            <person name="Lv J."/>
            <person name="Li Y."/>
            <person name="Zhang Z."/>
            <person name="Liu B."/>
            <person name="Lu W."/>
            <person name="Hui Y."/>
            <person name="Liang J."/>
            <person name="Zhou Z."/>
            <person name="Hou R."/>
            <person name="Li X."/>
            <person name="Liu Y."/>
            <person name="Li H."/>
            <person name="Ning X."/>
            <person name="Lin Y."/>
            <person name="Zhao L."/>
            <person name="Xing Q."/>
            <person name="Dou J."/>
            <person name="Li Y."/>
            <person name="Mao J."/>
            <person name="Guo H."/>
            <person name="Dou H."/>
            <person name="Li T."/>
            <person name="Mu C."/>
            <person name="Jiang W."/>
            <person name="Fu Q."/>
            <person name="Fu X."/>
            <person name="Miao Y."/>
            <person name="Liu J."/>
            <person name="Yu Q."/>
            <person name="Li R."/>
            <person name="Liao H."/>
            <person name="Li X."/>
            <person name="Kong Y."/>
            <person name="Jiang Z."/>
            <person name="Chourrout D."/>
            <person name="Li R."/>
            <person name="Bao Z."/>
        </authorList>
    </citation>
    <scope>NUCLEOTIDE SEQUENCE [LARGE SCALE GENOMIC DNA]</scope>
    <source>
        <strain evidence="6 7">PY_sf001</strain>
    </source>
</reference>
<sequence length="322" mass="35910">MAPSDTSVKKTECISSVKPKGRVNKPLIEKRRRERINDSLQQLHDMVTQLDRQTKIGRPVKLEKADILEMTVEYVKSFNSQEMSTKEGTESQYNMGYKRCVEEITKFFKSNSCVSFDLKSSVLDHIDKDNKLRTKEAVTKTKTEQCKSTDVFSKSASITSTMKIIQPKPSDDLVRLHDISQQTLCSVMSVQPSLGVIGSKQMPTYILVPTAALCQVPSISLSAVETAKPSTSVSCDRNEEPGDNTPTIFDKHLTVASSCNLPVTNAITQTVTAEHMSCFPLQKCPRSRDARIQPSLQLANIIGPLTQHCHASNTDDAMWRPW</sequence>
<keyword evidence="2" id="KW-0805">Transcription regulation</keyword>
<keyword evidence="7" id="KW-1185">Reference proteome</keyword>
<comment type="caution">
    <text evidence="6">The sequence shown here is derived from an EMBL/GenBank/DDBJ whole genome shotgun (WGS) entry which is preliminary data.</text>
</comment>
<dbReference type="EMBL" id="NEDP02005424">
    <property type="protein sequence ID" value="OWF41095.1"/>
    <property type="molecule type" value="Genomic_DNA"/>
</dbReference>
<dbReference type="InterPro" id="IPR036638">
    <property type="entry name" value="HLH_DNA-bd_sf"/>
</dbReference>
<evidence type="ECO:0000259" key="5">
    <source>
        <dbReference type="PROSITE" id="PS50888"/>
    </source>
</evidence>
<dbReference type="InterPro" id="IPR050370">
    <property type="entry name" value="HES_HEY"/>
</dbReference>
<dbReference type="PROSITE" id="PS50888">
    <property type="entry name" value="BHLH"/>
    <property type="match status" value="1"/>
</dbReference>
<keyword evidence="3" id="KW-0804">Transcription</keyword>
<organism evidence="6 7">
    <name type="scientific">Mizuhopecten yessoensis</name>
    <name type="common">Japanese scallop</name>
    <name type="synonym">Patinopecten yessoensis</name>
    <dbReference type="NCBI Taxonomy" id="6573"/>
    <lineage>
        <taxon>Eukaryota</taxon>
        <taxon>Metazoa</taxon>
        <taxon>Spiralia</taxon>
        <taxon>Lophotrochozoa</taxon>
        <taxon>Mollusca</taxon>
        <taxon>Bivalvia</taxon>
        <taxon>Autobranchia</taxon>
        <taxon>Pteriomorphia</taxon>
        <taxon>Pectinida</taxon>
        <taxon>Pectinoidea</taxon>
        <taxon>Pectinidae</taxon>
        <taxon>Mizuhopecten</taxon>
    </lineage>
</organism>
<evidence type="ECO:0000256" key="1">
    <source>
        <dbReference type="ARBA" id="ARBA00004123"/>
    </source>
</evidence>
<dbReference type="Proteomes" id="UP000242188">
    <property type="component" value="Unassembled WGS sequence"/>
</dbReference>
<dbReference type="GO" id="GO:0046983">
    <property type="term" value="F:protein dimerization activity"/>
    <property type="evidence" value="ECO:0007669"/>
    <property type="project" value="InterPro"/>
</dbReference>
<accession>A0A210PX87</accession>
<protein>
    <submittedName>
        <fullName evidence="6">Transcription factor HES-1-A</fullName>
    </submittedName>
</protein>
<dbReference type="SUPFAM" id="SSF47459">
    <property type="entry name" value="HLH, helix-loop-helix DNA-binding domain"/>
    <property type="match status" value="1"/>
</dbReference>
<evidence type="ECO:0000256" key="4">
    <source>
        <dbReference type="ARBA" id="ARBA00023242"/>
    </source>
</evidence>
<dbReference type="PANTHER" id="PTHR10985">
    <property type="entry name" value="BASIC HELIX-LOOP-HELIX TRANSCRIPTION FACTOR, HES-RELATED"/>
    <property type="match status" value="1"/>
</dbReference>
<dbReference type="CDD" id="cd11410">
    <property type="entry name" value="bHLH_O_HES"/>
    <property type="match status" value="1"/>
</dbReference>
<dbReference type="AlphaFoldDB" id="A0A210PX87"/>
<evidence type="ECO:0000313" key="6">
    <source>
        <dbReference type="EMBL" id="OWF41095.1"/>
    </source>
</evidence>
<dbReference type="Pfam" id="PF00010">
    <property type="entry name" value="HLH"/>
    <property type="match status" value="1"/>
</dbReference>
<keyword evidence="4" id="KW-0539">Nucleus</keyword>
<dbReference type="SMART" id="SM00353">
    <property type="entry name" value="HLH"/>
    <property type="match status" value="1"/>
</dbReference>
<proteinExistence type="predicted"/>
<feature type="domain" description="BHLH" evidence="5">
    <location>
        <begin position="20"/>
        <end position="78"/>
    </location>
</feature>